<feature type="transmembrane region" description="Helical" evidence="1">
    <location>
        <begin position="7"/>
        <end position="28"/>
    </location>
</feature>
<dbReference type="Proteomes" id="UP000182882">
    <property type="component" value="Unassembled WGS sequence"/>
</dbReference>
<keyword evidence="1" id="KW-1133">Transmembrane helix</keyword>
<evidence type="ECO:0000256" key="1">
    <source>
        <dbReference type="SAM" id="Phobius"/>
    </source>
</evidence>
<dbReference type="EMBL" id="FNLN01000030">
    <property type="protein sequence ID" value="SDU17515.1"/>
    <property type="molecule type" value="Genomic_DNA"/>
</dbReference>
<evidence type="ECO:0008006" key="4">
    <source>
        <dbReference type="Google" id="ProtNLM"/>
    </source>
</evidence>
<evidence type="ECO:0000313" key="2">
    <source>
        <dbReference type="EMBL" id="SDU17515.1"/>
    </source>
</evidence>
<dbReference type="KEGG" id="nur:ATY38_11095"/>
<proteinExistence type="predicted"/>
<keyword evidence="1" id="KW-0472">Membrane</keyword>
<reference evidence="3" key="1">
    <citation type="submission" date="2016-10" db="EMBL/GenBank/DDBJ databases">
        <authorList>
            <person name="Varghese N."/>
            <person name="Submissions S."/>
        </authorList>
    </citation>
    <scope>NUCLEOTIDE SEQUENCE [LARGE SCALE GENOMIC DNA]</scope>
    <source>
        <strain evidence="3">Nm10</strain>
    </source>
</reference>
<sequence length="130" mass="14548">MKRIQALFNFINVMITMSILSGCAVHYYDKKTGAEHVFGIGHMVMKVSIPEGSHQAVVKGTDIIGLGIGQTKEGGYLSLGWDNRRWIEVIDKNTTVDLAWPNGNFLNTRIGSSWPMEDALKNNQKENDHE</sequence>
<accession>A0A1H2GD75</accession>
<protein>
    <recommendedName>
        <fullName evidence="4">Lipoprotein</fullName>
    </recommendedName>
</protein>
<name>A0A1H2GD75_9PROT</name>
<gene>
    <name evidence="2" type="ORF">SAMN05216406_13039</name>
</gene>
<keyword evidence="3" id="KW-1185">Reference proteome</keyword>
<dbReference type="PROSITE" id="PS51257">
    <property type="entry name" value="PROKAR_LIPOPROTEIN"/>
    <property type="match status" value="1"/>
</dbReference>
<keyword evidence="1" id="KW-0812">Transmembrane</keyword>
<organism evidence="2 3">
    <name type="scientific">Nitrosomonas ureae</name>
    <dbReference type="NCBI Taxonomy" id="44577"/>
    <lineage>
        <taxon>Bacteria</taxon>
        <taxon>Pseudomonadati</taxon>
        <taxon>Pseudomonadota</taxon>
        <taxon>Betaproteobacteria</taxon>
        <taxon>Nitrosomonadales</taxon>
        <taxon>Nitrosomonadaceae</taxon>
        <taxon>Nitrosomonas</taxon>
    </lineage>
</organism>
<dbReference type="AlphaFoldDB" id="A0A1H2GD75"/>
<evidence type="ECO:0000313" key="3">
    <source>
        <dbReference type="Proteomes" id="UP000182882"/>
    </source>
</evidence>